<dbReference type="GO" id="GO:0055085">
    <property type="term" value="P:transmembrane transport"/>
    <property type="evidence" value="ECO:0007669"/>
    <property type="project" value="UniProtKB-ARBA"/>
</dbReference>
<gene>
    <name evidence="7" type="ORF">SKTS_29670</name>
</gene>
<dbReference type="NCBIfam" id="TIGR01727">
    <property type="entry name" value="oligo_HPY"/>
    <property type="match status" value="1"/>
</dbReference>
<keyword evidence="3" id="KW-0472">Membrane</keyword>
<protein>
    <submittedName>
        <fullName evidence="7">Oligopeptide ABC transporter ATP-binding protein</fullName>
    </submittedName>
</protein>
<evidence type="ECO:0000256" key="5">
    <source>
        <dbReference type="ARBA" id="ARBA00022840"/>
    </source>
</evidence>
<dbReference type="AlphaFoldDB" id="A0A6F8VFZ9"/>
<dbReference type="FunFam" id="3.40.50.300:FF:000016">
    <property type="entry name" value="Oligopeptide ABC transporter ATP-binding component"/>
    <property type="match status" value="1"/>
</dbReference>
<dbReference type="Pfam" id="PF08352">
    <property type="entry name" value="oligo_HPY"/>
    <property type="match status" value="1"/>
</dbReference>
<dbReference type="GO" id="GO:0005524">
    <property type="term" value="F:ATP binding"/>
    <property type="evidence" value="ECO:0007669"/>
    <property type="project" value="UniProtKB-KW"/>
</dbReference>
<keyword evidence="4" id="KW-0547">Nucleotide-binding</keyword>
<organism evidence="7 8">
    <name type="scientific">Sulfurimicrobium lacus</name>
    <dbReference type="NCBI Taxonomy" id="2715678"/>
    <lineage>
        <taxon>Bacteria</taxon>
        <taxon>Pseudomonadati</taxon>
        <taxon>Pseudomonadota</taxon>
        <taxon>Betaproteobacteria</taxon>
        <taxon>Nitrosomonadales</taxon>
        <taxon>Sulfuricellaceae</taxon>
        <taxon>Sulfurimicrobium</taxon>
    </lineage>
</organism>
<reference evidence="8" key="1">
    <citation type="submission" date="2020-03" db="EMBL/GenBank/DDBJ databases">
        <title>Complete genome sequence of sulfur-oxidizing bacterium skT11.</title>
        <authorList>
            <person name="Kanda M."/>
            <person name="Kojima H."/>
            <person name="Fukui M."/>
        </authorList>
    </citation>
    <scope>NUCLEOTIDE SEQUENCE [LARGE SCALE GENOMIC DNA]</scope>
    <source>
        <strain evidence="8">skT11</strain>
    </source>
</reference>
<name>A0A6F8VFZ9_9PROT</name>
<evidence type="ECO:0000259" key="6">
    <source>
        <dbReference type="PROSITE" id="PS50893"/>
    </source>
</evidence>
<dbReference type="PANTHER" id="PTHR43776:SF7">
    <property type="entry name" value="D,D-DIPEPTIDE TRANSPORT ATP-BINDING PROTEIN DDPF-RELATED"/>
    <property type="match status" value="1"/>
</dbReference>
<keyword evidence="8" id="KW-1185">Reference proteome</keyword>
<dbReference type="InterPro" id="IPR003439">
    <property type="entry name" value="ABC_transporter-like_ATP-bd"/>
</dbReference>
<sequence length="327" mass="36436">MITMEETIFSVLDVERTYELRGNDWLRRTTRHLKALDGVRLELRRGDTLALVGESGSGKSTLIRVMLGLEPATDGRVLYDQRPLEQFSADEKQRFGREVAFIYQNARGSMNPRMRIADILAEPIRLHQLRPEQNIPERVGDLLRRVGLPNSVQERFPNELSGGQIRRVAIARALASEPKVIMADESVAGLDVSVQAQVLNLLRDLCRESGITLVFITHDLGVASYLCERIAVLYLGRIVEQGPTDAILSTPMHPYTRSLMQAFPKFDSPLVASLRGEIPSPVNLPKGCRFAGRCAEAQDACRATDPVLTAHTAERQVACLFPLEVQP</sequence>
<evidence type="ECO:0000256" key="1">
    <source>
        <dbReference type="ARBA" id="ARBA00005417"/>
    </source>
</evidence>
<dbReference type="GO" id="GO:0016887">
    <property type="term" value="F:ATP hydrolysis activity"/>
    <property type="evidence" value="ECO:0007669"/>
    <property type="project" value="InterPro"/>
</dbReference>
<dbReference type="EMBL" id="AP022853">
    <property type="protein sequence ID" value="BCB28081.1"/>
    <property type="molecule type" value="Genomic_DNA"/>
</dbReference>
<evidence type="ECO:0000256" key="3">
    <source>
        <dbReference type="ARBA" id="ARBA00022475"/>
    </source>
</evidence>
<evidence type="ECO:0000256" key="2">
    <source>
        <dbReference type="ARBA" id="ARBA00022448"/>
    </source>
</evidence>
<accession>A0A6F8VFZ9</accession>
<dbReference type="InterPro" id="IPR050319">
    <property type="entry name" value="ABC_transp_ATP-bind"/>
</dbReference>
<evidence type="ECO:0000313" key="8">
    <source>
        <dbReference type="Proteomes" id="UP000502260"/>
    </source>
</evidence>
<dbReference type="CDD" id="cd03257">
    <property type="entry name" value="ABC_NikE_OppD_transporters"/>
    <property type="match status" value="1"/>
</dbReference>
<evidence type="ECO:0000256" key="4">
    <source>
        <dbReference type="ARBA" id="ARBA00022741"/>
    </source>
</evidence>
<dbReference type="InterPro" id="IPR013563">
    <property type="entry name" value="Oligopep_ABC_C"/>
</dbReference>
<dbReference type="PANTHER" id="PTHR43776">
    <property type="entry name" value="TRANSPORT ATP-BINDING PROTEIN"/>
    <property type="match status" value="1"/>
</dbReference>
<dbReference type="Gene3D" id="3.40.50.300">
    <property type="entry name" value="P-loop containing nucleotide triphosphate hydrolases"/>
    <property type="match status" value="1"/>
</dbReference>
<dbReference type="SUPFAM" id="SSF52540">
    <property type="entry name" value="P-loop containing nucleoside triphosphate hydrolases"/>
    <property type="match status" value="1"/>
</dbReference>
<dbReference type="SMART" id="SM00382">
    <property type="entry name" value="AAA"/>
    <property type="match status" value="1"/>
</dbReference>
<dbReference type="InterPro" id="IPR027417">
    <property type="entry name" value="P-loop_NTPase"/>
</dbReference>
<proteinExistence type="inferred from homology"/>
<feature type="domain" description="ABC transporter" evidence="6">
    <location>
        <begin position="20"/>
        <end position="260"/>
    </location>
</feature>
<dbReference type="PROSITE" id="PS50893">
    <property type="entry name" value="ABC_TRANSPORTER_2"/>
    <property type="match status" value="1"/>
</dbReference>
<dbReference type="GO" id="GO:0015833">
    <property type="term" value="P:peptide transport"/>
    <property type="evidence" value="ECO:0007669"/>
    <property type="project" value="InterPro"/>
</dbReference>
<keyword evidence="3" id="KW-1003">Cell membrane</keyword>
<dbReference type="PROSITE" id="PS00211">
    <property type="entry name" value="ABC_TRANSPORTER_1"/>
    <property type="match status" value="1"/>
</dbReference>
<comment type="similarity">
    <text evidence="1">Belongs to the ABC transporter superfamily.</text>
</comment>
<dbReference type="Pfam" id="PF00005">
    <property type="entry name" value="ABC_tran"/>
    <property type="match status" value="1"/>
</dbReference>
<dbReference type="InterPro" id="IPR003593">
    <property type="entry name" value="AAA+_ATPase"/>
</dbReference>
<dbReference type="Proteomes" id="UP000502260">
    <property type="component" value="Chromosome"/>
</dbReference>
<dbReference type="InterPro" id="IPR017871">
    <property type="entry name" value="ABC_transporter-like_CS"/>
</dbReference>
<keyword evidence="2" id="KW-0813">Transport</keyword>
<keyword evidence="5 7" id="KW-0067">ATP-binding</keyword>
<dbReference type="KEGG" id="slac:SKTS_29670"/>
<evidence type="ECO:0000313" key="7">
    <source>
        <dbReference type="EMBL" id="BCB28081.1"/>
    </source>
</evidence>